<protein>
    <submittedName>
        <fullName evidence="1">Uncharacterized protein</fullName>
    </submittedName>
</protein>
<reference evidence="1" key="1">
    <citation type="journal article" date="2017" name="J. Antimicrob. Chemother.">
        <title>Major role of pKpQIL-like plasmids in the early dissemination of KPC-type carbapenemases in the UK.</title>
        <authorList>
            <person name="Doumith M."/>
            <person name="Findlay J."/>
            <person name="Hirani H."/>
            <person name="Hopkins K.L."/>
            <person name="Livermore D.M."/>
            <person name="Dodgson A."/>
            <person name="Woodford N."/>
        </authorList>
    </citation>
    <scope>NUCLEOTIDE SEQUENCE</scope>
    <source>
        <plasmid evidence="1">pKpQIL-D1</plasmid>
    </source>
</reference>
<organism evidence="1">
    <name type="scientific">Klebsiella pneumoniae</name>
    <dbReference type="NCBI Taxonomy" id="573"/>
    <lineage>
        <taxon>Bacteria</taxon>
        <taxon>Pseudomonadati</taxon>
        <taxon>Pseudomonadota</taxon>
        <taxon>Gammaproteobacteria</taxon>
        <taxon>Enterobacterales</taxon>
        <taxon>Enterobacteriaceae</taxon>
        <taxon>Klebsiella/Raoultella group</taxon>
        <taxon>Klebsiella</taxon>
        <taxon>Klebsiella pneumoniae complex</taxon>
    </lineage>
</organism>
<evidence type="ECO:0000313" key="1">
    <source>
        <dbReference type="EMBL" id="ARQ19444.1"/>
    </source>
</evidence>
<dbReference type="AlphaFoldDB" id="A0A1X9QA76"/>
<geneLocation type="plasmid" evidence="1">
    <name>pKpQIL-D1</name>
</geneLocation>
<dbReference type="EMBL" id="KY798505">
    <property type="protein sequence ID" value="ARQ19444.1"/>
    <property type="molecule type" value="Genomic_DNA"/>
</dbReference>
<sequence length="74" mass="8461">MRHFDLWYVFSDSHSSPAWTDNYPSAAVQAFQDNAAQSSICLQTVSCVIIFHHYPCQFTLPALTDRYYLLTRGG</sequence>
<proteinExistence type="predicted"/>
<keyword evidence="1" id="KW-0614">Plasmid</keyword>
<name>A0A1X9QA76_KLEPN</name>
<accession>A0A1X9QA76</accession>